<dbReference type="KEGG" id="chya:V22_10020"/>
<name>A0A517T5X3_9PLAN</name>
<evidence type="ECO:0008006" key="3">
    <source>
        <dbReference type="Google" id="ProtNLM"/>
    </source>
</evidence>
<evidence type="ECO:0000313" key="1">
    <source>
        <dbReference type="EMBL" id="QDT63777.1"/>
    </source>
</evidence>
<dbReference type="AlphaFoldDB" id="A0A517T5X3"/>
<accession>A0A517T5X3</accession>
<protein>
    <recommendedName>
        <fullName evidence="3">SGNH hydrolase-type esterase domain-containing protein</fullName>
    </recommendedName>
</protein>
<evidence type="ECO:0000313" key="2">
    <source>
        <dbReference type="Proteomes" id="UP000319976"/>
    </source>
</evidence>
<organism evidence="1 2">
    <name type="scientific">Calycomorphotria hydatis</name>
    <dbReference type="NCBI Taxonomy" id="2528027"/>
    <lineage>
        <taxon>Bacteria</taxon>
        <taxon>Pseudomonadati</taxon>
        <taxon>Planctomycetota</taxon>
        <taxon>Planctomycetia</taxon>
        <taxon>Planctomycetales</taxon>
        <taxon>Planctomycetaceae</taxon>
        <taxon>Calycomorphotria</taxon>
    </lineage>
</organism>
<dbReference type="EMBL" id="CP036316">
    <property type="protein sequence ID" value="QDT63777.1"/>
    <property type="molecule type" value="Genomic_DNA"/>
</dbReference>
<sequence>MGMKAASRELFRILPPPVDLYVVAGHGRSLKHWTSIGYRSLPGVLECGLWDALDSAPPVEGRSAGLITDIGNDLLYGHSADDLMRWLTEVVTRTRPHVDELVLTHMPTFSFDRLTPLAYQTFSRFFMPNVKPRPYEKMRSDLTYVSEAIDELAASVGAVTVKPEPEWYGVDPIHLRLTKKREAWRAYVESFATGEEVGEERSGVSILFARPAEMRVLGRVVRTKQPIHHDKSVKLNLY</sequence>
<gene>
    <name evidence="1" type="ORF">V22_10020</name>
</gene>
<proteinExistence type="predicted"/>
<keyword evidence="2" id="KW-1185">Reference proteome</keyword>
<dbReference type="Proteomes" id="UP000319976">
    <property type="component" value="Chromosome"/>
</dbReference>
<reference evidence="1 2" key="1">
    <citation type="submission" date="2019-02" db="EMBL/GenBank/DDBJ databases">
        <title>Deep-cultivation of Planctomycetes and their phenomic and genomic characterization uncovers novel biology.</title>
        <authorList>
            <person name="Wiegand S."/>
            <person name="Jogler M."/>
            <person name="Boedeker C."/>
            <person name="Pinto D."/>
            <person name="Vollmers J."/>
            <person name="Rivas-Marin E."/>
            <person name="Kohn T."/>
            <person name="Peeters S.H."/>
            <person name="Heuer A."/>
            <person name="Rast P."/>
            <person name="Oberbeckmann S."/>
            <person name="Bunk B."/>
            <person name="Jeske O."/>
            <person name="Meyerdierks A."/>
            <person name="Storesund J.E."/>
            <person name="Kallscheuer N."/>
            <person name="Luecker S."/>
            <person name="Lage O.M."/>
            <person name="Pohl T."/>
            <person name="Merkel B.J."/>
            <person name="Hornburger P."/>
            <person name="Mueller R.-W."/>
            <person name="Bruemmer F."/>
            <person name="Labrenz M."/>
            <person name="Spormann A.M."/>
            <person name="Op den Camp H."/>
            <person name="Overmann J."/>
            <person name="Amann R."/>
            <person name="Jetten M.S.M."/>
            <person name="Mascher T."/>
            <person name="Medema M.H."/>
            <person name="Devos D.P."/>
            <person name="Kaster A.-K."/>
            <person name="Ovreas L."/>
            <person name="Rohde M."/>
            <person name="Galperin M.Y."/>
            <person name="Jogler C."/>
        </authorList>
    </citation>
    <scope>NUCLEOTIDE SEQUENCE [LARGE SCALE GENOMIC DNA]</scope>
    <source>
        <strain evidence="1 2">V22</strain>
    </source>
</reference>